<evidence type="ECO:0000256" key="1">
    <source>
        <dbReference type="ARBA" id="ARBA00023125"/>
    </source>
</evidence>
<proteinExistence type="predicted"/>
<dbReference type="EMBL" id="CP028923">
    <property type="protein sequence ID" value="QCK15356.1"/>
    <property type="molecule type" value="Genomic_DNA"/>
</dbReference>
<dbReference type="InterPro" id="IPR050109">
    <property type="entry name" value="HTH-type_TetR-like_transc_reg"/>
</dbReference>
<gene>
    <name evidence="4" type="ORF">DCC35_11670</name>
</gene>
<dbReference type="SUPFAM" id="SSF46689">
    <property type="entry name" value="Homeodomain-like"/>
    <property type="match status" value="1"/>
</dbReference>
<organism evidence="4 5">
    <name type="scientific">Mangrovivirga cuniculi</name>
    <dbReference type="NCBI Taxonomy" id="2715131"/>
    <lineage>
        <taxon>Bacteria</taxon>
        <taxon>Pseudomonadati</taxon>
        <taxon>Bacteroidota</taxon>
        <taxon>Cytophagia</taxon>
        <taxon>Cytophagales</taxon>
        <taxon>Mangrovivirgaceae</taxon>
        <taxon>Mangrovivirga</taxon>
    </lineage>
</organism>
<keyword evidence="5" id="KW-1185">Reference proteome</keyword>
<dbReference type="GO" id="GO:0003677">
    <property type="term" value="F:DNA binding"/>
    <property type="evidence" value="ECO:0007669"/>
    <property type="project" value="UniProtKB-UniRule"/>
</dbReference>
<dbReference type="Gene3D" id="1.10.357.10">
    <property type="entry name" value="Tetracycline Repressor, domain 2"/>
    <property type="match status" value="1"/>
</dbReference>
<accession>A0A4D7JTA2</accession>
<dbReference type="RefSeq" id="WP_137090953.1">
    <property type="nucleotide sequence ID" value="NZ_CP028923.1"/>
</dbReference>
<dbReference type="AlphaFoldDB" id="A0A4D7JTA2"/>
<dbReference type="KEGG" id="fpf:DCC35_11670"/>
<feature type="DNA-binding region" description="H-T-H motif" evidence="2">
    <location>
        <begin position="31"/>
        <end position="50"/>
    </location>
</feature>
<evidence type="ECO:0000313" key="4">
    <source>
        <dbReference type="EMBL" id="QCK15356.1"/>
    </source>
</evidence>
<dbReference type="PANTHER" id="PTHR30328:SF54">
    <property type="entry name" value="HTH-TYPE TRANSCRIPTIONAL REPRESSOR SCO4008"/>
    <property type="match status" value="1"/>
</dbReference>
<reference evidence="4 5" key="1">
    <citation type="submission" date="2018-04" db="EMBL/GenBank/DDBJ databases">
        <title>Complete genome uncultured novel isolate.</title>
        <authorList>
            <person name="Merlino G."/>
        </authorList>
    </citation>
    <scope>NUCLEOTIDE SEQUENCE [LARGE SCALE GENOMIC DNA]</scope>
    <source>
        <strain evidence="5">R1DC9</strain>
    </source>
</reference>
<dbReference type="PROSITE" id="PS50977">
    <property type="entry name" value="HTH_TETR_2"/>
    <property type="match status" value="1"/>
</dbReference>
<feature type="domain" description="HTH tetR-type" evidence="3">
    <location>
        <begin position="8"/>
        <end position="68"/>
    </location>
</feature>
<dbReference type="InterPro" id="IPR009057">
    <property type="entry name" value="Homeodomain-like_sf"/>
</dbReference>
<dbReference type="PANTHER" id="PTHR30328">
    <property type="entry name" value="TRANSCRIPTIONAL REPRESSOR"/>
    <property type="match status" value="1"/>
</dbReference>
<protein>
    <recommendedName>
        <fullName evidence="3">HTH tetR-type domain-containing protein</fullName>
    </recommendedName>
</protein>
<sequence length="196" mass="22717">MGRKSISEDRKKEILEAYKIVIRREGIEGASIGKLAKQMEIPPSLIMHYYNTKNALIVAVAQDIIEETYSRIIDNIENLPADNTKERLVNFLFGVECQKSFDLYCYRLVNYLAHSSEEISLFLREKFDNVVNRIADYIKSEIHSINSYPIEINEMSSSLLSSSLGFMEVEILRNDQSAFFKNSRVIREYWLKALSD</sequence>
<evidence type="ECO:0000313" key="5">
    <source>
        <dbReference type="Proteomes" id="UP000298616"/>
    </source>
</evidence>
<dbReference type="InterPro" id="IPR001647">
    <property type="entry name" value="HTH_TetR"/>
</dbReference>
<dbReference type="OrthoDB" id="7618612at2"/>
<evidence type="ECO:0000256" key="2">
    <source>
        <dbReference type="PROSITE-ProRule" id="PRU00335"/>
    </source>
</evidence>
<dbReference type="Proteomes" id="UP000298616">
    <property type="component" value="Chromosome"/>
</dbReference>
<keyword evidence="1 2" id="KW-0238">DNA-binding</keyword>
<name>A0A4D7JTA2_9BACT</name>
<evidence type="ECO:0000259" key="3">
    <source>
        <dbReference type="PROSITE" id="PS50977"/>
    </source>
</evidence>